<organism evidence="2">
    <name type="scientific">uncultured bacterium</name>
    <name type="common">gcode 4</name>
    <dbReference type="NCBI Taxonomy" id="1234023"/>
    <lineage>
        <taxon>Bacteria</taxon>
        <taxon>environmental samples</taxon>
    </lineage>
</organism>
<protein>
    <submittedName>
        <fullName evidence="2">Uncharacterized protein</fullName>
    </submittedName>
</protein>
<evidence type="ECO:0000256" key="1">
    <source>
        <dbReference type="SAM" id="MobiDB-lite"/>
    </source>
</evidence>
<evidence type="ECO:0000313" key="2">
    <source>
        <dbReference type="EMBL" id="EKE28308.1"/>
    </source>
</evidence>
<sequence>MTMDQELWNYANEVLKSPKVQEACRNDIESSACKAAVDKASHKVIPWSKPGDWTMSQAVESRARENLKSAKR</sequence>
<accession>K2FZA0</accession>
<gene>
    <name evidence="2" type="ORF">ACD_3C00081G0005</name>
</gene>
<name>K2FZA0_9BACT</name>
<feature type="compositionally biased region" description="Basic and acidic residues" evidence="1">
    <location>
        <begin position="61"/>
        <end position="72"/>
    </location>
</feature>
<reference evidence="2" key="1">
    <citation type="journal article" date="2012" name="Science">
        <title>Fermentation, hydrogen, and sulfur metabolism in multiple uncultivated bacterial phyla.</title>
        <authorList>
            <person name="Wrighton K.C."/>
            <person name="Thomas B.C."/>
            <person name="Sharon I."/>
            <person name="Miller C.S."/>
            <person name="Castelle C.J."/>
            <person name="VerBerkmoes N.C."/>
            <person name="Wilkins M.J."/>
            <person name="Hettich R.L."/>
            <person name="Lipton M.S."/>
            <person name="Williams K.H."/>
            <person name="Long P.E."/>
            <person name="Banfield J.F."/>
        </authorList>
    </citation>
    <scope>NUCLEOTIDE SEQUENCE [LARGE SCALE GENOMIC DNA]</scope>
</reference>
<dbReference type="AlphaFoldDB" id="K2FZA0"/>
<feature type="region of interest" description="Disordered" evidence="1">
    <location>
        <begin position="48"/>
        <end position="72"/>
    </location>
</feature>
<proteinExistence type="predicted"/>
<comment type="caution">
    <text evidence="2">The sequence shown here is derived from an EMBL/GenBank/DDBJ whole genome shotgun (WGS) entry which is preliminary data.</text>
</comment>
<dbReference type="EMBL" id="AMFJ01000355">
    <property type="protein sequence ID" value="EKE28308.1"/>
    <property type="molecule type" value="Genomic_DNA"/>
</dbReference>